<dbReference type="OpenTargets" id="ENSG00000175513"/>
<dbReference type="VEuPathDB" id="HostDB:ENSG00000175513"/>
<feature type="non-terminal residue" evidence="1">
    <location>
        <position position="1"/>
    </location>
</feature>
<reference evidence="1 2" key="1">
    <citation type="journal article" date="2001" name="Nature">
        <title>Initial sequencing and analysis of the human genome.</title>
        <authorList>
            <consortium name="International Human Genome Sequencing Consortium"/>
            <person name="Lander E.S."/>
            <person name="Linton L.M."/>
            <person name="Birren B."/>
            <person name="Nusbaum C."/>
            <person name="Zody M.C."/>
            <person name="Baldwin J."/>
            <person name="Devon K."/>
            <person name="Dewar K."/>
            <person name="Doyle M."/>
            <person name="FitzHugh W."/>
            <person name="Funke R."/>
            <person name="Gage D."/>
            <person name="Harris K."/>
            <person name="Heaford A."/>
            <person name="Howland J."/>
            <person name="Kann L."/>
            <person name="Lehoczky J."/>
            <person name="LeVine R."/>
            <person name="McEwan P."/>
            <person name="McKernan K."/>
            <person name="Meldrim J."/>
            <person name="Mesirov J.P."/>
            <person name="Miranda C."/>
            <person name="Morris W."/>
            <person name="Naylor J."/>
            <person name="Raymond C."/>
            <person name="Rosetti M."/>
            <person name="Santos R."/>
            <person name="Sheridan A."/>
            <person name="Sougnez C."/>
            <person name="Stange-Thomann N."/>
            <person name="Stojanovic N."/>
            <person name="Subramanian A."/>
            <person name="Wyman D."/>
            <person name="Rogers J."/>
            <person name="Sulston J."/>
            <person name="Ainscough R."/>
            <person name="Beck S."/>
            <person name="Bentley D."/>
            <person name="Burton J."/>
            <person name="Clee C."/>
            <person name="Carter N."/>
            <person name="Coulson A."/>
            <person name="Deadman R."/>
            <person name="Deloukas P."/>
            <person name="Dunham A."/>
            <person name="Dunham I."/>
            <person name="Durbin R."/>
            <person name="French L."/>
            <person name="Grafham D."/>
            <person name="Gregory S."/>
            <person name="Hubbard T."/>
            <person name="Humphray S."/>
            <person name="Hunt A."/>
            <person name="Jones M."/>
            <person name="Lloyd C."/>
            <person name="McMurray A."/>
            <person name="Matthews L."/>
            <person name="Mercer S."/>
            <person name="Milne S."/>
            <person name="Mullikin J.C."/>
            <person name="Mungall A."/>
            <person name="Plumb R."/>
            <person name="Ross M."/>
            <person name="Shownkeen R."/>
            <person name="Sims S."/>
            <person name="Waterston R.H."/>
            <person name="Wilson R.K."/>
            <person name="Hillier L.W."/>
            <person name="McPherson J.D."/>
            <person name="Marra M.A."/>
            <person name="Mardis E.R."/>
            <person name="Fulton L.A."/>
            <person name="Chinwalla A.T."/>
            <person name="Pepin K.H."/>
            <person name="Gish W.R."/>
            <person name="Chissoe S.L."/>
            <person name="Wendl M.C."/>
            <person name="Delehaunty K.D."/>
            <person name="Miner T.L."/>
            <person name="Delehaunty A."/>
            <person name="Kramer J.B."/>
            <person name="Cook L.L."/>
            <person name="Fulton R.S."/>
            <person name="Johnson D.L."/>
            <person name="Minx P.J."/>
            <person name="Clifton S.W."/>
            <person name="Hawkins T."/>
            <person name="Branscomb E."/>
            <person name="Predki P."/>
            <person name="Richardson P."/>
            <person name="Wenning S."/>
            <person name="Slezak T."/>
            <person name="Doggett N."/>
            <person name="Cheng J.F."/>
            <person name="Olsen A."/>
            <person name="Lucas S."/>
            <person name="Elkin C."/>
            <person name="Uberbacher E."/>
            <person name="Frazier M."/>
            <person name="Gibbs R.A."/>
            <person name="Muzny D.M."/>
            <person name="Scherer S.E."/>
            <person name="Bouck J.B."/>
            <person name="Sodergren E.J."/>
            <person name="Worley K.C."/>
            <person name="Rives C.M."/>
            <person name="Gorrell J.H."/>
            <person name="Metzker M.L."/>
            <person name="Naylor S.L."/>
            <person name="Kucherlapati R.S."/>
            <person name="Nelson D.L."/>
            <person name="Weinstock G.M."/>
            <person name="Sakaki Y."/>
            <person name="Fujiyama A."/>
            <person name="Hattori M."/>
            <person name="Yada T."/>
            <person name="Toyoda A."/>
            <person name="Itoh T."/>
            <person name="Kawagoe C."/>
            <person name="Watanabe H."/>
            <person name="Totoki Y."/>
            <person name="Taylor T."/>
            <person name="Weissenbach J."/>
            <person name="Heilig R."/>
            <person name="Saurin W."/>
            <person name="Artiguenave F."/>
            <person name="Brottier P."/>
            <person name="Bruls T."/>
            <person name="Pelletier E."/>
            <person name="Robert C."/>
            <person name="Wincker P."/>
            <person name="Smith D.R."/>
            <person name="Doucette-Stamm L."/>
            <person name="Rubenfield M."/>
            <person name="Weinstock K."/>
            <person name="Lee H.M."/>
            <person name="Dubois J."/>
            <person name="Rosenthal A."/>
            <person name="Platzer M."/>
            <person name="Nyakatura G."/>
            <person name="Taudien S."/>
            <person name="Rump A."/>
            <person name="Yang H."/>
            <person name="Yu J."/>
            <person name="Wang J."/>
            <person name="Huang G."/>
            <person name="Gu J."/>
            <person name="Hood L."/>
            <person name="Rowen L."/>
            <person name="Madan A."/>
            <person name="Qin S."/>
            <person name="Davis R.W."/>
            <person name="Federspiel N.A."/>
            <person name="Abola A.P."/>
            <person name="Proctor M.J."/>
            <person name="Myers R.M."/>
            <person name="Schmutz J."/>
            <person name="Dickson M."/>
            <person name="Grimwood J."/>
            <person name="Cox D.R."/>
            <person name="Olson M.V."/>
            <person name="Kaul R."/>
            <person name="Raymond C."/>
            <person name="Shimizu N."/>
            <person name="Kawasaki K."/>
            <person name="Minoshima S."/>
            <person name="Evans G.A."/>
            <person name="Athanasiou M."/>
            <person name="Schultz R."/>
            <person name="Roe B.A."/>
            <person name="Chen F."/>
            <person name="Pan H."/>
            <person name="Ramser J."/>
            <person name="Lehrach H."/>
            <person name="Reinhardt R."/>
            <person name="McCombie W.R."/>
            <person name="de la Bastide M."/>
            <person name="Dedhia N."/>
            <person name="Blocker H."/>
            <person name="Hornischer K."/>
            <person name="Nordsiek G."/>
            <person name="Agarwala R."/>
            <person name="Aravind L."/>
            <person name="Bailey J.A."/>
            <person name="Bateman A."/>
            <person name="Batzoglou S."/>
            <person name="Birney E."/>
            <person name="Bork P."/>
            <person name="Brown D.G."/>
            <person name="Burge C.B."/>
            <person name="Cerutti L."/>
            <person name="Chen H.C."/>
            <person name="Church D."/>
            <person name="Clamp M."/>
            <person name="Copley R.R."/>
            <person name="Doerks T."/>
            <person name="Eddy S.R."/>
            <person name="Eichler E.E."/>
            <person name="Furey T.S."/>
            <person name="Galagan J."/>
            <person name="Gilbert J.G."/>
            <person name="Harmon C."/>
            <person name="Hayashizaki Y."/>
            <person name="Haussler D."/>
            <person name="Hermjakob H."/>
            <person name="Hokamp K."/>
            <person name="Jang W."/>
            <person name="Johnson L.S."/>
            <person name="Jones T.A."/>
            <person name="Kasif S."/>
            <person name="Kaspryzk A."/>
            <person name="Kennedy S."/>
            <person name="Kent W.J."/>
            <person name="Kitts P."/>
            <person name="Koonin E.V."/>
            <person name="Korf I."/>
            <person name="Kulp D."/>
            <person name="Lancet D."/>
            <person name="Lowe T.M."/>
            <person name="McLysaght A."/>
            <person name="Mikkelsen T."/>
            <person name="Moran J.V."/>
            <person name="Mulder N."/>
            <person name="Pollara V.J."/>
            <person name="Ponting C.P."/>
            <person name="Schuler G."/>
            <person name="Schultz J."/>
            <person name="Slater G."/>
            <person name="Smit A.F."/>
            <person name="Stupka E."/>
            <person name="Szustakowski J."/>
            <person name="Thierry-Mieg D."/>
            <person name="Thierry-Mieg J."/>
            <person name="Wagner L."/>
            <person name="Wallis J."/>
            <person name="Wheeler R."/>
            <person name="Williams A."/>
            <person name="Wolf Y.I."/>
            <person name="Wolfe K.H."/>
            <person name="Yang S.P."/>
            <person name="Yeh R.F."/>
            <person name="Collins F."/>
            <person name="Guyer M.S."/>
            <person name="Peterson J."/>
            <person name="Felsenfeld A."/>
            <person name="Wetterstrand K.A."/>
            <person name="Patrinos A."/>
            <person name="Morgan M.J."/>
            <person name="de Jong P."/>
            <person name="Catanese J.J."/>
            <person name="Osoegawa K."/>
            <person name="Shizuya H."/>
            <person name="Choi S."/>
            <person name="Chen Y.J."/>
        </authorList>
    </citation>
    <scope>NUCLEOTIDE SEQUENCE [LARGE SCALE GENOMIC DNA]</scope>
</reference>
<name>A0A087X0H3_HUMAN</name>
<dbReference type="Proteomes" id="UP000005640">
    <property type="component" value="Chromosome 11"/>
</dbReference>
<reference evidence="1 2" key="3">
    <citation type="journal article" date="2006" name="Nature">
        <title>Human chromosome 11 DNA sequence and analysis including novel gene identification.</title>
        <authorList>
            <person name="Taylor T.D."/>
            <person name="Noguchi H."/>
            <person name="Totoki Y."/>
            <person name="Toyoda A."/>
            <person name="Kuroki Y."/>
            <person name="Dewar K."/>
            <person name="Lloyd C."/>
            <person name="Itoh T."/>
            <person name="Takeda T."/>
            <person name="Kim D.W."/>
            <person name="She X."/>
            <person name="Barlow K.F."/>
            <person name="Bloom T."/>
            <person name="Bruford E."/>
            <person name="Chang J.L."/>
            <person name="Cuomo C.A."/>
            <person name="Eichler E."/>
            <person name="FitzGerald M.G."/>
            <person name="Jaffe D.B."/>
            <person name="LaButti K."/>
            <person name="Nicol R."/>
            <person name="Park H.S."/>
            <person name="Seaman C."/>
            <person name="Sougnez C."/>
            <person name="Yang X."/>
            <person name="Zimmer A.R."/>
            <person name="Zody M.C."/>
            <person name="Birren B.W."/>
            <person name="Nusbaum C."/>
            <person name="Fujiyama A."/>
            <person name="Hattori M."/>
            <person name="Rogers J."/>
            <person name="Lander E.S."/>
            <person name="Sakaki Y."/>
        </authorList>
    </citation>
    <scope>NUCLEOTIDE SEQUENCE [LARGE SCALE GENOMIC DNA]</scope>
</reference>
<proteinExistence type="predicted"/>
<gene>
    <name evidence="1" type="primary">TSGA10IP</name>
</gene>
<dbReference type="HOGENOM" id="CLU_3146924_0_0_1"/>
<dbReference type="SMR" id="A0A087X0H3"/>
<dbReference type="Ensembl" id="ENST00000528291.2">
    <property type="protein sequence ID" value="ENSP00000483400.1"/>
    <property type="gene ID" value="ENSG00000175513.10"/>
</dbReference>
<dbReference type="OrthoDB" id="9897099at2759"/>
<dbReference type="EMBL" id="AP006287">
    <property type="status" value="NOT_ANNOTATED_CDS"/>
    <property type="molecule type" value="Genomic_DNA"/>
</dbReference>
<accession>A0A087X0H3</accession>
<protein>
    <submittedName>
        <fullName evidence="1">Testis specific 10 interacting protein</fullName>
    </submittedName>
</protein>
<dbReference type="Bgee" id="ENSG00000175513">
    <property type="expression patterns" value="Expressed in male germ line stem cell (sensu Vertebrata) in testis and 55 other cell types or tissues"/>
</dbReference>
<dbReference type="HGNC" id="HGNC:26555">
    <property type="gene designation" value="TSGA10IP"/>
</dbReference>
<organism evidence="1 2">
    <name type="scientific">Homo sapiens</name>
    <name type="common">Human</name>
    <dbReference type="NCBI Taxonomy" id="9606"/>
    <lineage>
        <taxon>Eukaryota</taxon>
        <taxon>Metazoa</taxon>
        <taxon>Chordata</taxon>
        <taxon>Craniata</taxon>
        <taxon>Vertebrata</taxon>
        <taxon>Euteleostomi</taxon>
        <taxon>Mammalia</taxon>
        <taxon>Eutheria</taxon>
        <taxon>Euarchontoglires</taxon>
        <taxon>Primates</taxon>
        <taxon>Haplorrhini</taxon>
        <taxon>Catarrhini</taxon>
        <taxon>Hominidae</taxon>
        <taxon>Homo</taxon>
    </lineage>
</organism>
<dbReference type="ChiTaRS" id="TSGA10IP">
    <property type="organism name" value="human"/>
</dbReference>
<dbReference type="GeneTree" id="ENSGT00390000008351"/>
<reference evidence="1" key="4">
    <citation type="submission" date="2025-08" db="UniProtKB">
        <authorList>
            <consortium name="Ensembl"/>
        </authorList>
    </citation>
    <scope>IDENTIFICATION</scope>
</reference>
<evidence type="ECO:0000313" key="1">
    <source>
        <dbReference type="Ensembl" id="ENSP00000483400.1"/>
    </source>
</evidence>
<dbReference type="EMBL" id="KF459671">
    <property type="status" value="NOT_ANNOTATED_CDS"/>
    <property type="molecule type" value="Genomic_DNA"/>
</dbReference>
<dbReference type="AlphaFoldDB" id="A0A087X0H3"/>
<sequence>DMLNTYQQLVRTPSVRPGQDVRLQAPGTRTGLLKLLSTVSQDKQVREAQ</sequence>
<dbReference type="UCSC" id="uc058dsg.1">
    <property type="organism name" value="human"/>
</dbReference>
<dbReference type="MassIVE" id="A0A087X0H3"/>
<evidence type="ECO:0000313" key="2">
    <source>
        <dbReference type="Proteomes" id="UP000005640"/>
    </source>
</evidence>
<keyword evidence="2" id="KW-1185">Reference proteome</keyword>
<reference evidence="1" key="5">
    <citation type="submission" date="2025-09" db="UniProtKB">
        <authorList>
            <consortium name="Ensembl"/>
        </authorList>
    </citation>
    <scope>IDENTIFICATION</scope>
</reference>
<dbReference type="ExpressionAtlas" id="A0A087X0H3">
    <property type="expression patterns" value="baseline and differential"/>
</dbReference>
<reference evidence="1 2" key="2">
    <citation type="journal article" date="2004" name="Nature">
        <title>Finishing the euchromatic sequence of the human genome.</title>
        <authorList>
            <consortium name="International Human Genome Sequencing Consortium"/>
        </authorList>
    </citation>
    <scope>NUCLEOTIDE SEQUENCE [LARGE SCALE GENOMIC DNA]</scope>
</reference>